<feature type="domain" description="NodB homology" evidence="2">
    <location>
        <begin position="32"/>
        <end position="214"/>
    </location>
</feature>
<evidence type="ECO:0000259" key="2">
    <source>
        <dbReference type="PROSITE" id="PS51677"/>
    </source>
</evidence>
<dbReference type="EMBL" id="MEUI01000024">
    <property type="protein sequence ID" value="OGC33996.1"/>
    <property type="molecule type" value="Genomic_DNA"/>
</dbReference>
<organism evidence="3 4">
    <name type="scientific">candidate division WOR-1 bacterium RIFOXYC2_FULL_41_25</name>
    <dbReference type="NCBI Taxonomy" id="1802586"/>
    <lineage>
        <taxon>Bacteria</taxon>
        <taxon>Bacillati</taxon>
        <taxon>Saganbacteria</taxon>
    </lineage>
</organism>
<proteinExistence type="predicted"/>
<sequence>MKHKVALLILLFVLLLLNTTAGATIYKLNHPKQVALTFDDGPYPVFTEKVLDILKAENVKATFFVVGKRIEENPQILARISQEGHQIGNHTYNHTKITWINEQKLLLELTKTNALIKELTGQECYLFRPPYGTINKAKIKTLEKAGYKIILWSVNADDYYHLKTGIRKSNSIIKRIISKTKGDDIILMHDKSKETVAALPRIITRLKKQGYKFVVLN</sequence>
<dbReference type="Proteomes" id="UP000177309">
    <property type="component" value="Unassembled WGS sequence"/>
</dbReference>
<dbReference type="InterPro" id="IPR002509">
    <property type="entry name" value="NODB_dom"/>
</dbReference>
<protein>
    <recommendedName>
        <fullName evidence="2">NodB homology domain-containing protein</fullName>
    </recommendedName>
</protein>
<dbReference type="GO" id="GO:0016810">
    <property type="term" value="F:hydrolase activity, acting on carbon-nitrogen (but not peptide) bonds"/>
    <property type="evidence" value="ECO:0007669"/>
    <property type="project" value="InterPro"/>
</dbReference>
<dbReference type="PROSITE" id="PS51677">
    <property type="entry name" value="NODB"/>
    <property type="match status" value="1"/>
</dbReference>
<dbReference type="InterPro" id="IPR050248">
    <property type="entry name" value="Polysacc_deacetylase_ArnD"/>
</dbReference>
<gene>
    <name evidence="3" type="ORF">A2462_01400</name>
</gene>
<evidence type="ECO:0000313" key="4">
    <source>
        <dbReference type="Proteomes" id="UP000177309"/>
    </source>
</evidence>
<dbReference type="AlphaFoldDB" id="A0A1F4TMT1"/>
<dbReference type="GO" id="GO:0005975">
    <property type="term" value="P:carbohydrate metabolic process"/>
    <property type="evidence" value="ECO:0007669"/>
    <property type="project" value="InterPro"/>
</dbReference>
<reference evidence="3 4" key="1">
    <citation type="journal article" date="2016" name="Nat. Commun.">
        <title>Thousands of microbial genomes shed light on interconnected biogeochemical processes in an aquifer system.</title>
        <authorList>
            <person name="Anantharaman K."/>
            <person name="Brown C.T."/>
            <person name="Hug L.A."/>
            <person name="Sharon I."/>
            <person name="Castelle C.J."/>
            <person name="Probst A.J."/>
            <person name="Thomas B.C."/>
            <person name="Singh A."/>
            <person name="Wilkins M.J."/>
            <person name="Karaoz U."/>
            <person name="Brodie E.L."/>
            <person name="Williams K.H."/>
            <person name="Hubbard S.S."/>
            <person name="Banfield J.F."/>
        </authorList>
    </citation>
    <scope>NUCLEOTIDE SEQUENCE [LARGE SCALE GENOMIC DNA]</scope>
</reference>
<accession>A0A1F4TMT1</accession>
<evidence type="ECO:0000256" key="1">
    <source>
        <dbReference type="SAM" id="SignalP"/>
    </source>
</evidence>
<feature type="chain" id="PRO_5009514634" description="NodB homology domain-containing protein" evidence="1">
    <location>
        <begin position="24"/>
        <end position="217"/>
    </location>
</feature>
<dbReference type="PANTHER" id="PTHR10587">
    <property type="entry name" value="GLYCOSYL TRANSFERASE-RELATED"/>
    <property type="match status" value="1"/>
</dbReference>
<feature type="signal peptide" evidence="1">
    <location>
        <begin position="1"/>
        <end position="23"/>
    </location>
</feature>
<keyword evidence="1" id="KW-0732">Signal</keyword>
<dbReference type="InterPro" id="IPR011330">
    <property type="entry name" value="Glyco_hydro/deAcase_b/a-brl"/>
</dbReference>
<evidence type="ECO:0000313" key="3">
    <source>
        <dbReference type="EMBL" id="OGC33996.1"/>
    </source>
</evidence>
<dbReference type="Gene3D" id="3.20.20.370">
    <property type="entry name" value="Glycoside hydrolase/deacetylase"/>
    <property type="match status" value="1"/>
</dbReference>
<dbReference type="CDD" id="cd10917">
    <property type="entry name" value="CE4_NodB_like_6s_7s"/>
    <property type="match status" value="1"/>
</dbReference>
<dbReference type="Pfam" id="PF01522">
    <property type="entry name" value="Polysacc_deac_1"/>
    <property type="match status" value="1"/>
</dbReference>
<dbReference type="SUPFAM" id="SSF88713">
    <property type="entry name" value="Glycoside hydrolase/deacetylase"/>
    <property type="match status" value="1"/>
</dbReference>
<name>A0A1F4TMT1_UNCSA</name>
<comment type="caution">
    <text evidence="3">The sequence shown here is derived from an EMBL/GenBank/DDBJ whole genome shotgun (WGS) entry which is preliminary data.</text>
</comment>